<reference evidence="3 4" key="1">
    <citation type="journal article" date="2015" name="Int. J. Syst. Evol. Microbiol.">
        <title>Roseomonas oryzae sp. nov., isolated from paddy rhizosphere soil.</title>
        <authorList>
            <person name="Ramaprasad E.V."/>
            <person name="Sasikala Ch."/>
            <person name="Ramana Ch.V."/>
        </authorList>
    </citation>
    <scope>NUCLEOTIDE SEQUENCE [LARGE SCALE GENOMIC DNA]</scope>
    <source>
        <strain evidence="3 4">KCTC 42542</strain>
    </source>
</reference>
<gene>
    <name evidence="3" type="ORF">F0Q34_14750</name>
</gene>
<dbReference type="PANTHER" id="PTHR42928">
    <property type="entry name" value="TRICARBOXYLATE-BINDING PROTEIN"/>
    <property type="match status" value="1"/>
</dbReference>
<evidence type="ECO:0000256" key="2">
    <source>
        <dbReference type="SAM" id="MobiDB-lite"/>
    </source>
</evidence>
<dbReference type="SUPFAM" id="SSF53850">
    <property type="entry name" value="Periplasmic binding protein-like II"/>
    <property type="match status" value="1"/>
</dbReference>
<evidence type="ECO:0000313" key="4">
    <source>
        <dbReference type="Proteomes" id="UP000322110"/>
    </source>
</evidence>
<sequence>MKGARGTLPFRTRNKGPGGHGRHVARRGLPDGGTPMRAPGRHRWLSPSGGRAGPRDGKAQERAVMVQLTRRGLFGAAAALPLAAPALAAYPDQPVRVIVPWNAGGLADVVIRAMAPAMSSRLGQAVVIENRPGANGAVGTQAVARAAPDGHTLILANAETHAINPLIYPKLPYNPATDFMPVTLFARGPFVLLTRPGFGAANLEAFLARVRAEPGKVTFGSWGIGSTSHLAMEALAKQAGLRMLHVPYTGAAPASTALIAGQVDAMFLNAGPAEAVGRDGKVRILGVGAAERIPLLPDTPTLAELGMPVNAGNWFGLLGPARMPAAAAERLAAVAAESVGDAAVREVFRAQAALPVTTSPAAMGSFIAEDRASWAAVVRDLNIQLE</sequence>
<dbReference type="AlphaFoldDB" id="A0A5B2TFA9"/>
<dbReference type="EMBL" id="VUKA01000007">
    <property type="protein sequence ID" value="KAA2212578.1"/>
    <property type="molecule type" value="Genomic_DNA"/>
</dbReference>
<proteinExistence type="inferred from homology"/>
<dbReference type="InterPro" id="IPR005064">
    <property type="entry name" value="BUG"/>
</dbReference>
<keyword evidence="4" id="KW-1185">Reference proteome</keyword>
<organism evidence="3 4">
    <name type="scientific">Teichococcus oryzae</name>
    <dbReference type="NCBI Taxonomy" id="1608942"/>
    <lineage>
        <taxon>Bacteria</taxon>
        <taxon>Pseudomonadati</taxon>
        <taxon>Pseudomonadota</taxon>
        <taxon>Alphaproteobacteria</taxon>
        <taxon>Acetobacterales</taxon>
        <taxon>Roseomonadaceae</taxon>
        <taxon>Roseomonas</taxon>
    </lineage>
</organism>
<feature type="region of interest" description="Disordered" evidence="2">
    <location>
        <begin position="1"/>
        <end position="59"/>
    </location>
</feature>
<dbReference type="InterPro" id="IPR042100">
    <property type="entry name" value="Bug_dom1"/>
</dbReference>
<evidence type="ECO:0000313" key="3">
    <source>
        <dbReference type="EMBL" id="KAA2212578.1"/>
    </source>
</evidence>
<dbReference type="Pfam" id="PF03401">
    <property type="entry name" value="TctC"/>
    <property type="match status" value="1"/>
</dbReference>
<name>A0A5B2TFA9_9PROT</name>
<protein>
    <submittedName>
        <fullName evidence="3">Tripartite tricarboxylate transporter substrate binding protein</fullName>
    </submittedName>
</protein>
<dbReference type="Gene3D" id="3.40.190.150">
    <property type="entry name" value="Bordetella uptake gene, domain 1"/>
    <property type="match status" value="1"/>
</dbReference>
<dbReference type="Gene3D" id="3.40.190.10">
    <property type="entry name" value="Periplasmic binding protein-like II"/>
    <property type="match status" value="1"/>
</dbReference>
<dbReference type="CDD" id="cd07012">
    <property type="entry name" value="PBP2_Bug_TTT"/>
    <property type="match status" value="1"/>
</dbReference>
<accession>A0A5B2TFA9</accession>
<dbReference type="Proteomes" id="UP000322110">
    <property type="component" value="Unassembled WGS sequence"/>
</dbReference>
<evidence type="ECO:0000256" key="1">
    <source>
        <dbReference type="ARBA" id="ARBA00006987"/>
    </source>
</evidence>
<comment type="similarity">
    <text evidence="1">Belongs to the UPF0065 (bug) family.</text>
</comment>
<comment type="caution">
    <text evidence="3">The sequence shown here is derived from an EMBL/GenBank/DDBJ whole genome shotgun (WGS) entry which is preliminary data.</text>
</comment>
<dbReference type="PANTHER" id="PTHR42928:SF5">
    <property type="entry name" value="BLR1237 PROTEIN"/>
    <property type="match status" value="1"/>
</dbReference>